<organism evidence="2 3">
    <name type="scientific">Naematelia encephala</name>
    <dbReference type="NCBI Taxonomy" id="71784"/>
    <lineage>
        <taxon>Eukaryota</taxon>
        <taxon>Fungi</taxon>
        <taxon>Dikarya</taxon>
        <taxon>Basidiomycota</taxon>
        <taxon>Agaricomycotina</taxon>
        <taxon>Tremellomycetes</taxon>
        <taxon>Tremellales</taxon>
        <taxon>Naemateliaceae</taxon>
        <taxon>Naematelia</taxon>
    </lineage>
</organism>
<protein>
    <submittedName>
        <fullName evidence="2">Uncharacterized protein</fullName>
    </submittedName>
</protein>
<dbReference type="AlphaFoldDB" id="A0A1Y2AN71"/>
<dbReference type="InParanoid" id="A0A1Y2AN71"/>
<keyword evidence="3" id="KW-1185">Reference proteome</keyword>
<dbReference type="InterPro" id="IPR032675">
    <property type="entry name" value="LRR_dom_sf"/>
</dbReference>
<dbReference type="STRING" id="71784.A0A1Y2AN71"/>
<proteinExistence type="predicted"/>
<dbReference type="Proteomes" id="UP000193986">
    <property type="component" value="Unassembled WGS sequence"/>
</dbReference>
<feature type="compositionally biased region" description="Low complexity" evidence="1">
    <location>
        <begin position="22"/>
        <end position="57"/>
    </location>
</feature>
<feature type="compositionally biased region" description="Acidic residues" evidence="1">
    <location>
        <begin position="1"/>
        <end position="17"/>
    </location>
</feature>
<reference evidence="2 3" key="1">
    <citation type="submission" date="2016-07" db="EMBL/GenBank/DDBJ databases">
        <title>Pervasive Adenine N6-methylation of Active Genes in Fungi.</title>
        <authorList>
            <consortium name="DOE Joint Genome Institute"/>
            <person name="Mondo S.J."/>
            <person name="Dannebaum R.O."/>
            <person name="Kuo R.C."/>
            <person name="Labutti K."/>
            <person name="Haridas S."/>
            <person name="Kuo A."/>
            <person name="Salamov A."/>
            <person name="Ahrendt S.R."/>
            <person name="Lipzen A."/>
            <person name="Sullivan W."/>
            <person name="Andreopoulos W.B."/>
            <person name="Clum A."/>
            <person name="Lindquist E."/>
            <person name="Daum C."/>
            <person name="Ramamoorthy G.K."/>
            <person name="Gryganskyi A."/>
            <person name="Culley D."/>
            <person name="Magnuson J.K."/>
            <person name="James T.Y."/>
            <person name="O'Malley M.A."/>
            <person name="Stajich J.E."/>
            <person name="Spatafora J.W."/>
            <person name="Visel A."/>
            <person name="Grigoriev I.V."/>
        </authorList>
    </citation>
    <scope>NUCLEOTIDE SEQUENCE [LARGE SCALE GENOMIC DNA]</scope>
    <source>
        <strain evidence="2 3">68-887.2</strain>
    </source>
</reference>
<name>A0A1Y2AN71_9TREE</name>
<dbReference type="Gene3D" id="3.80.10.10">
    <property type="entry name" value="Ribonuclease Inhibitor"/>
    <property type="match status" value="1"/>
</dbReference>
<feature type="region of interest" description="Disordered" evidence="1">
    <location>
        <begin position="1"/>
        <end position="61"/>
    </location>
</feature>
<evidence type="ECO:0000256" key="1">
    <source>
        <dbReference type="SAM" id="MobiDB-lite"/>
    </source>
</evidence>
<dbReference type="SUPFAM" id="SSF52058">
    <property type="entry name" value="L domain-like"/>
    <property type="match status" value="1"/>
</dbReference>
<accession>A0A1Y2AN71</accession>
<dbReference type="EMBL" id="MCFC01000073">
    <property type="protein sequence ID" value="ORY23999.1"/>
    <property type="molecule type" value="Genomic_DNA"/>
</dbReference>
<gene>
    <name evidence="2" type="ORF">BCR39DRAFT_548100</name>
</gene>
<comment type="caution">
    <text evidence="2">The sequence shown here is derived from an EMBL/GenBank/DDBJ whole genome shotgun (WGS) entry which is preliminary data.</text>
</comment>
<evidence type="ECO:0000313" key="2">
    <source>
        <dbReference type="EMBL" id="ORY23999.1"/>
    </source>
</evidence>
<sequence>MRGESDIDSDPYTDSDEESLRSRSTSPSLSRLTAATRPAESDSQASSSSTENDQSSNDPRKLRRSRISLRIALRCTFAILDESLDENAPWEGLGKQLIILRRGLSDQRTIDDRGISACLMLFEHFSFNLVRLTQNKVYAREELSRSEARSQPVFLRALDKIRPLLPQSRLCTSRGNTEVLDRVPLVVLDRLVGMALGSTIAQRTKLDLSSLHEIALGDIDFPTLLHLYGMTTNEVTHLNLASNNLISQYNWYCCVPKLNLFSLDIPDWPIFPFDNLQVMDLSSNPSLSFLPFSITKLAYLRRLRIRHTSLQASTDMPTFARIPLRTKTAQTSLPRRGTPSLLLTCVKLLLIYRGRPPLSDLPTHLVNLINASFICDLCEILVPPSEAGQRPSRPITLCWIVKDRTTEKTRQAKEVRVEGRLCRSCMNARVNLPHGL</sequence>
<evidence type="ECO:0000313" key="3">
    <source>
        <dbReference type="Proteomes" id="UP000193986"/>
    </source>
</evidence>